<sequence length="386" mass="42997">SEDRSIQGQSQGKLDLDKSVRAITYTTTADGSPTRPRSIASTQTQDAVRKRQSYELQLDSAPVPAPKLPRASTFTSIRRCLTAPRSASPESFKASGGQRPEYDALRRADTFGTKADSETEDESIDKFLVEHLKDDIFSLGVQQTSAAFLRPFSKSVAFDIESSKKQVEPRVTMRLSLAALNRMRMRRLQMKLAKRIMRMHYFKEMTEDWETLLVQYITATRDNDYIRACVDRGLHDPFLIRSERKVDAAILIAELSQIPPDKWETHLSLQSENGIKKFNFVPPVEQEPTAIGGTRTEMTRKQWTEDFLRRVVLSVVGGAFLVVPMWLMIKLNSQTASLITTTVCVFGSGIAAAYALDNAIAVVSTTAAYAAVLVVFVGTSSTPTQS</sequence>
<protein>
    <recommendedName>
        <fullName evidence="3">DUF6594 domain-containing protein</fullName>
    </recommendedName>
</protein>
<dbReference type="Proteomes" id="UP001642720">
    <property type="component" value="Unassembled WGS sequence"/>
</dbReference>
<dbReference type="Pfam" id="PF20237">
    <property type="entry name" value="DUF6594"/>
    <property type="match status" value="1"/>
</dbReference>
<keyword evidence="2" id="KW-0472">Membrane</keyword>
<evidence type="ECO:0000313" key="4">
    <source>
        <dbReference type="EMBL" id="TFB02586.1"/>
    </source>
</evidence>
<accession>A0ABY2H3H1</accession>
<dbReference type="InterPro" id="IPR046529">
    <property type="entry name" value="DUF6594"/>
</dbReference>
<keyword evidence="5" id="KW-1185">Reference proteome</keyword>
<evidence type="ECO:0000313" key="5">
    <source>
        <dbReference type="Proteomes" id="UP001642720"/>
    </source>
</evidence>
<reference evidence="4 5" key="1">
    <citation type="submission" date="2018-01" db="EMBL/GenBank/DDBJ databases">
        <title>Genome characterization of the sugarcane-associated fungus Trichoderma ghanense CCMA-1212 and their application in lignocelulose bioconversion.</title>
        <authorList>
            <person name="Steindorff A.S."/>
            <person name="Mendes T.D."/>
            <person name="Vilela E.S.D."/>
            <person name="Rodrigues D.S."/>
            <person name="Formighieri E.F."/>
            <person name="Melo I.S."/>
            <person name="Favaro L.C.L."/>
        </authorList>
    </citation>
    <scope>NUCLEOTIDE SEQUENCE [LARGE SCALE GENOMIC DNA]</scope>
    <source>
        <strain evidence="4 5">CCMA-1212</strain>
    </source>
</reference>
<comment type="caution">
    <text evidence="4">The sequence shown here is derived from an EMBL/GenBank/DDBJ whole genome shotgun (WGS) entry which is preliminary data.</text>
</comment>
<feature type="transmembrane region" description="Helical" evidence="2">
    <location>
        <begin position="336"/>
        <end position="354"/>
    </location>
</feature>
<gene>
    <name evidence="4" type="ORF">CCMA1212_005344</name>
</gene>
<dbReference type="GeneID" id="300577057"/>
<feature type="compositionally biased region" description="Polar residues" evidence="1">
    <location>
        <begin position="1"/>
        <end position="12"/>
    </location>
</feature>
<keyword evidence="2" id="KW-1133">Transmembrane helix</keyword>
<name>A0ABY2H3H1_9HYPO</name>
<proteinExistence type="predicted"/>
<feature type="transmembrane region" description="Helical" evidence="2">
    <location>
        <begin position="360"/>
        <end position="379"/>
    </location>
</feature>
<dbReference type="EMBL" id="PPTA01000006">
    <property type="protein sequence ID" value="TFB02586.1"/>
    <property type="molecule type" value="Genomic_DNA"/>
</dbReference>
<feature type="transmembrane region" description="Helical" evidence="2">
    <location>
        <begin position="307"/>
        <end position="329"/>
    </location>
</feature>
<evidence type="ECO:0000256" key="2">
    <source>
        <dbReference type="SAM" id="Phobius"/>
    </source>
</evidence>
<evidence type="ECO:0000259" key="3">
    <source>
        <dbReference type="Pfam" id="PF20237"/>
    </source>
</evidence>
<feature type="non-terminal residue" evidence="4">
    <location>
        <position position="1"/>
    </location>
</feature>
<organism evidence="4 5">
    <name type="scientific">Trichoderma ghanense</name>
    <dbReference type="NCBI Taxonomy" id="65468"/>
    <lineage>
        <taxon>Eukaryota</taxon>
        <taxon>Fungi</taxon>
        <taxon>Dikarya</taxon>
        <taxon>Ascomycota</taxon>
        <taxon>Pezizomycotina</taxon>
        <taxon>Sordariomycetes</taxon>
        <taxon>Hypocreomycetidae</taxon>
        <taxon>Hypocreales</taxon>
        <taxon>Hypocreaceae</taxon>
        <taxon>Trichoderma</taxon>
    </lineage>
</organism>
<dbReference type="RefSeq" id="XP_073558787.1">
    <property type="nucleotide sequence ID" value="XM_073702607.1"/>
</dbReference>
<feature type="domain" description="DUF6594" evidence="3">
    <location>
        <begin position="288"/>
        <end position="374"/>
    </location>
</feature>
<keyword evidence="2" id="KW-0812">Transmembrane</keyword>
<feature type="region of interest" description="Disordered" evidence="1">
    <location>
        <begin position="1"/>
        <end position="69"/>
    </location>
</feature>
<evidence type="ECO:0000256" key="1">
    <source>
        <dbReference type="SAM" id="MobiDB-lite"/>
    </source>
</evidence>